<protein>
    <submittedName>
        <fullName evidence="3">Manganese containing catalase</fullName>
    </submittedName>
</protein>
<comment type="similarity">
    <text evidence="1">Belongs to the manganese catalase family.</text>
</comment>
<comment type="cofactor">
    <cofactor evidence="2">
        <name>Mn(2+)</name>
        <dbReference type="ChEBI" id="CHEBI:29035"/>
    </cofactor>
    <text evidence="2">Binds 2 manganese ions per subunit.</text>
</comment>
<gene>
    <name evidence="3" type="ORF">DPCES_4228</name>
</gene>
<name>A0A098B5K0_DESHA</name>
<dbReference type="SUPFAM" id="SSF47240">
    <property type="entry name" value="Ferritin-like"/>
    <property type="match status" value="1"/>
</dbReference>
<dbReference type="EMBL" id="LK996017">
    <property type="protein sequence ID" value="CDX04114.1"/>
    <property type="molecule type" value="Genomic_DNA"/>
</dbReference>
<dbReference type="InterPro" id="IPR007760">
    <property type="entry name" value="Mn_catalase"/>
</dbReference>
<keyword evidence="2" id="KW-0479">Metal-binding</keyword>
<accession>A0A098B5K0</accession>
<dbReference type="Gene3D" id="1.20.1260.10">
    <property type="match status" value="2"/>
</dbReference>
<feature type="binding site" evidence="2">
    <location>
        <position position="116"/>
    </location>
    <ligand>
        <name>Mn(2+)</name>
        <dbReference type="ChEBI" id="CHEBI:29035"/>
        <label>1</label>
    </ligand>
</feature>
<feature type="binding site" evidence="2">
    <location>
        <position position="35"/>
    </location>
    <ligand>
        <name>Mn(2+)</name>
        <dbReference type="ChEBI" id="CHEBI:29035"/>
        <label>1</label>
    </ligand>
</feature>
<dbReference type="InterPro" id="IPR012347">
    <property type="entry name" value="Ferritin-like"/>
</dbReference>
<feature type="binding site" evidence="2">
    <location>
        <position position="68"/>
    </location>
    <ligand>
        <name>Mn(2+)</name>
        <dbReference type="ChEBI" id="CHEBI:29035"/>
        <label>1</label>
    </ligand>
</feature>
<dbReference type="GO" id="GO:0046872">
    <property type="term" value="F:metal ion binding"/>
    <property type="evidence" value="ECO:0007669"/>
    <property type="project" value="UniProtKB-KW"/>
</dbReference>
<dbReference type="RefSeq" id="WP_011461471.1">
    <property type="nucleotide sequence ID" value="NZ_CABKQQ010000061.1"/>
</dbReference>
<dbReference type="PATRIC" id="fig|49338.4.peg.4552"/>
<proteinExistence type="inferred from homology"/>
<reference evidence="3" key="1">
    <citation type="submission" date="2014-07" db="EMBL/GenBank/DDBJ databases">
        <authorList>
            <person name="Hornung V.Bastian."/>
        </authorList>
    </citation>
    <scope>NUCLEOTIDE SEQUENCE</scope>
    <source>
        <strain evidence="3">PCE-S</strain>
    </source>
</reference>
<organism evidence="3">
    <name type="scientific">Desulfitobacterium hafniense</name>
    <name type="common">Desulfitobacterium frappieri</name>
    <dbReference type="NCBI Taxonomy" id="49338"/>
    <lineage>
        <taxon>Bacteria</taxon>
        <taxon>Bacillati</taxon>
        <taxon>Bacillota</taxon>
        <taxon>Clostridia</taxon>
        <taxon>Eubacteriales</taxon>
        <taxon>Desulfitobacteriaceae</taxon>
        <taxon>Desulfitobacterium</taxon>
    </lineage>
</organism>
<dbReference type="AlphaFoldDB" id="A0A098B5K0"/>
<sequence>MYIYRKRFFYPIHVERPDPVLAKELLEHYGGRDGELTQAVQYLNHQVNIDNRFLRELLGLIMAEELAHLETLSAMITKLGGEVTRLSDHEDTPWSLSYVNQYSEPDKLLKANAALEKRARLLYEKHAAMTQDPGVKRLLTFLARREGVHQRLLYRCYKVLTEGGTSEQYMEIIYEYKMSLQVLE</sequence>
<dbReference type="Pfam" id="PF05067">
    <property type="entry name" value="Mn_catalase"/>
    <property type="match status" value="2"/>
</dbReference>
<dbReference type="InterPro" id="IPR009078">
    <property type="entry name" value="Ferritin-like_SF"/>
</dbReference>
<keyword evidence="2" id="KW-0464">Manganese</keyword>
<feature type="binding site" evidence="2">
    <location>
        <position position="65"/>
    </location>
    <ligand>
        <name>Mn(2+)</name>
        <dbReference type="ChEBI" id="CHEBI:29035"/>
        <label>1</label>
    </ligand>
</feature>
<evidence type="ECO:0000256" key="2">
    <source>
        <dbReference type="PIRSR" id="PIRSR607760-1"/>
    </source>
</evidence>
<feature type="binding site" evidence="2">
    <location>
        <position position="149"/>
    </location>
    <ligand>
        <name>Mn(2+)</name>
        <dbReference type="ChEBI" id="CHEBI:29035"/>
        <label>1</label>
    </ligand>
</feature>
<evidence type="ECO:0000256" key="1">
    <source>
        <dbReference type="ARBA" id="ARBA00007644"/>
    </source>
</evidence>
<evidence type="ECO:0000313" key="3">
    <source>
        <dbReference type="EMBL" id="CDX04114.1"/>
    </source>
</evidence>
<dbReference type="OMA" id="HVERQDP"/>